<reference evidence="2" key="1">
    <citation type="submission" date="2017-03" db="EMBL/GenBank/DDBJ databases">
        <title>Phytopthora megakarya and P. palmivora, two closely related causual agents of cacao black pod achieved similar genome size and gene model numbers by different mechanisms.</title>
        <authorList>
            <person name="Ali S."/>
            <person name="Shao J."/>
            <person name="Larry D.J."/>
            <person name="Kronmiller B."/>
            <person name="Shen D."/>
            <person name="Strem M.D."/>
            <person name="Melnick R.L."/>
            <person name="Guiltinan M.J."/>
            <person name="Tyler B.M."/>
            <person name="Meinhardt L.W."/>
            <person name="Bailey B.A."/>
        </authorList>
    </citation>
    <scope>NUCLEOTIDE SEQUENCE [LARGE SCALE GENOMIC DNA]</scope>
    <source>
        <strain evidence="2">zdho120</strain>
    </source>
</reference>
<protein>
    <submittedName>
        <fullName evidence="1">Uncharacterized protein</fullName>
    </submittedName>
</protein>
<organism evidence="1 2">
    <name type="scientific">Phytophthora megakarya</name>
    <dbReference type="NCBI Taxonomy" id="4795"/>
    <lineage>
        <taxon>Eukaryota</taxon>
        <taxon>Sar</taxon>
        <taxon>Stramenopiles</taxon>
        <taxon>Oomycota</taxon>
        <taxon>Peronosporomycetes</taxon>
        <taxon>Peronosporales</taxon>
        <taxon>Peronosporaceae</taxon>
        <taxon>Phytophthora</taxon>
    </lineage>
</organism>
<evidence type="ECO:0000313" key="1">
    <source>
        <dbReference type="EMBL" id="OWZ21906.1"/>
    </source>
</evidence>
<sequence length="98" mass="11054">MALRVRVIGPGSYTLTPPRGNRSFTIRHYQQLRRWCASIFACVPQKVWTITLDPVRPSNFPKLSNKYSWCAQADRSVVAVVQEIPNSPALKVNQNAQG</sequence>
<evidence type="ECO:0000313" key="2">
    <source>
        <dbReference type="Proteomes" id="UP000198211"/>
    </source>
</evidence>
<comment type="caution">
    <text evidence="1">The sequence shown here is derived from an EMBL/GenBank/DDBJ whole genome shotgun (WGS) entry which is preliminary data.</text>
</comment>
<dbReference type="Proteomes" id="UP000198211">
    <property type="component" value="Unassembled WGS sequence"/>
</dbReference>
<dbReference type="AlphaFoldDB" id="A0A225WW82"/>
<keyword evidence="2" id="KW-1185">Reference proteome</keyword>
<name>A0A225WW82_9STRA</name>
<proteinExistence type="predicted"/>
<gene>
    <name evidence="1" type="ORF">PHMEG_0003457</name>
</gene>
<dbReference type="EMBL" id="NBNE01000177">
    <property type="protein sequence ID" value="OWZ21906.1"/>
    <property type="molecule type" value="Genomic_DNA"/>
</dbReference>
<accession>A0A225WW82</accession>